<organism evidence="2 3">
    <name type="scientific">Staurois parvus</name>
    <dbReference type="NCBI Taxonomy" id="386267"/>
    <lineage>
        <taxon>Eukaryota</taxon>
        <taxon>Metazoa</taxon>
        <taxon>Chordata</taxon>
        <taxon>Craniata</taxon>
        <taxon>Vertebrata</taxon>
        <taxon>Euteleostomi</taxon>
        <taxon>Amphibia</taxon>
        <taxon>Batrachia</taxon>
        <taxon>Anura</taxon>
        <taxon>Neobatrachia</taxon>
        <taxon>Ranoidea</taxon>
        <taxon>Ranidae</taxon>
        <taxon>Staurois</taxon>
    </lineage>
</organism>
<feature type="non-terminal residue" evidence="2">
    <location>
        <position position="181"/>
    </location>
</feature>
<comment type="caution">
    <text evidence="2">The sequence shown here is derived from an EMBL/GenBank/DDBJ whole genome shotgun (WGS) entry which is preliminary data.</text>
</comment>
<feature type="region of interest" description="Disordered" evidence="1">
    <location>
        <begin position="90"/>
        <end position="136"/>
    </location>
</feature>
<evidence type="ECO:0000313" key="2">
    <source>
        <dbReference type="EMBL" id="CAI9568474.1"/>
    </source>
</evidence>
<keyword evidence="3" id="KW-1185">Reference proteome</keyword>
<protein>
    <submittedName>
        <fullName evidence="2">Uncharacterized protein</fullName>
    </submittedName>
</protein>
<feature type="region of interest" description="Disordered" evidence="1">
    <location>
        <begin position="153"/>
        <end position="181"/>
    </location>
</feature>
<name>A0ABN9D969_9NEOB</name>
<sequence>MEEESNHKTKRMVDLTLEIIYLLTGEVRRILGGHMTRKESPMMEPLIPPSNHKKILEVTQKIIELLTGEVPIRCQDVAVSFNTEEGKYSGCNDQHKEPATSLETRETRRDVKAEEEEEEEHVRIKEEEIPPEISTEEWEYIEGHKDLYRDVMMENRPLLTSPDGSSNGNPQERCPRPLYSR</sequence>
<evidence type="ECO:0000256" key="1">
    <source>
        <dbReference type="SAM" id="MobiDB-lite"/>
    </source>
</evidence>
<proteinExistence type="predicted"/>
<dbReference type="SUPFAM" id="SSF109640">
    <property type="entry name" value="KRAB domain (Kruppel-associated box)"/>
    <property type="match status" value="1"/>
</dbReference>
<accession>A0ABN9D969</accession>
<dbReference type="EMBL" id="CATNWA010014174">
    <property type="protein sequence ID" value="CAI9568474.1"/>
    <property type="molecule type" value="Genomic_DNA"/>
</dbReference>
<evidence type="ECO:0000313" key="3">
    <source>
        <dbReference type="Proteomes" id="UP001162483"/>
    </source>
</evidence>
<dbReference type="InterPro" id="IPR036051">
    <property type="entry name" value="KRAB_dom_sf"/>
</dbReference>
<dbReference type="CDD" id="cd07765">
    <property type="entry name" value="KRAB_A-box"/>
    <property type="match status" value="1"/>
</dbReference>
<dbReference type="Proteomes" id="UP001162483">
    <property type="component" value="Unassembled WGS sequence"/>
</dbReference>
<feature type="compositionally biased region" description="Basic and acidic residues" evidence="1">
    <location>
        <begin position="93"/>
        <end position="112"/>
    </location>
</feature>
<reference evidence="2" key="1">
    <citation type="submission" date="2023-05" db="EMBL/GenBank/DDBJ databases">
        <authorList>
            <person name="Stuckert A."/>
        </authorList>
    </citation>
    <scope>NUCLEOTIDE SEQUENCE</scope>
</reference>
<gene>
    <name evidence="2" type="ORF">SPARVUS_LOCUS6723946</name>
</gene>
<dbReference type="InterPro" id="IPR001909">
    <property type="entry name" value="KRAB"/>
</dbReference>